<sequence length="797" mass="84501">MQDEPPQYSPPEPGIRDTLLSDGTDSRHASTSSGGDRSQTTAATSVDRNSGPTPPVTIADIERRVSTAKTLDLFTMNPRETKLQIETPGLTYTREVRMSLDVAIDFTPKSTGQPVRYPRGHIFLLTDLFLICEWILPSERAEYGGTSDISLIFPPLAGKHLKVSDIPGSDTALSILILRKETMVINTPSPQVKLKLLAEFRDCIETAASLSQRAKNIQPPPPIPSLPRSISSPLPSSPQNGPPRPESGGLGGPPTRGLSPSHSLSSDERRFSPPARAEPVSSGRRWSPSGPPESLAQRALSPELQLQNGPRRIVQEQSPDPLNSQRTSSTAETVMDGPAPLSRPTSQNQGPGGFGPSFRPGQVIPPPGSFCPGQVMPPTFGLGQVIPQQSFSPGQVLPRSMSIQRGPGPPPQNIMSPPLGYGGPPTPRNIMSPPPGQMGPLPRNMMSPPPPRNMMSPTPDVGPPLLGGPGGPPPPGHMKPLAPGHMRPPPPSKGPGLPSHPGPNPLGPNGMGPPPHGAWPPGLPGPGQHPGGLPLPGQPPFQSGPPRGPPPMQGQPPMDHIRGPPGPNGPNPNFPPHPPRQPHMDLLHPQPIVSPGPGFGGLRKTQSSHSLNSHFDSNGGLPPPPKMPGAQIPRNHSTDSLPLPQSKPLLPSAQRAVSMAPSSQSFYEISPPNSPVRESAPYTGPVTSTISAQMKCKVFLKQQHAQWKSLGSAKLKLYRESPTNVKQLVVEADNKDKSILISTIVLTDGVERVGKTGVAIELSDKRVRTGVVYMLQLRNEASTQGLFDSLLAGSDRS</sequence>
<dbReference type="Proteomes" id="UP000886501">
    <property type="component" value="Unassembled WGS sequence"/>
</dbReference>
<dbReference type="EMBL" id="MU117989">
    <property type="protein sequence ID" value="KAF9650045.1"/>
    <property type="molecule type" value="Genomic_DNA"/>
</dbReference>
<reference evidence="1" key="1">
    <citation type="submission" date="2019-10" db="EMBL/GenBank/DDBJ databases">
        <authorList>
            <consortium name="DOE Joint Genome Institute"/>
            <person name="Kuo A."/>
            <person name="Miyauchi S."/>
            <person name="Kiss E."/>
            <person name="Drula E."/>
            <person name="Kohler A."/>
            <person name="Sanchez-Garcia M."/>
            <person name="Andreopoulos B."/>
            <person name="Barry K.W."/>
            <person name="Bonito G."/>
            <person name="Buee M."/>
            <person name="Carver A."/>
            <person name="Chen C."/>
            <person name="Cichocki N."/>
            <person name="Clum A."/>
            <person name="Culley D."/>
            <person name="Crous P.W."/>
            <person name="Fauchery L."/>
            <person name="Girlanda M."/>
            <person name="Hayes R."/>
            <person name="Keri Z."/>
            <person name="Labutti K."/>
            <person name="Lipzen A."/>
            <person name="Lombard V."/>
            <person name="Magnuson J."/>
            <person name="Maillard F."/>
            <person name="Morin E."/>
            <person name="Murat C."/>
            <person name="Nolan M."/>
            <person name="Ohm R."/>
            <person name="Pangilinan J."/>
            <person name="Pereira M."/>
            <person name="Perotto S."/>
            <person name="Peter M."/>
            <person name="Riley R."/>
            <person name="Sitrit Y."/>
            <person name="Stielow B."/>
            <person name="Szollosi G."/>
            <person name="Zifcakova L."/>
            <person name="Stursova M."/>
            <person name="Spatafora J.W."/>
            <person name="Tedersoo L."/>
            <person name="Vaario L.-M."/>
            <person name="Yamada A."/>
            <person name="Yan M."/>
            <person name="Wang P."/>
            <person name="Xu J."/>
            <person name="Bruns T."/>
            <person name="Baldrian P."/>
            <person name="Vilgalys R."/>
            <person name="Henrissat B."/>
            <person name="Grigoriev I.V."/>
            <person name="Hibbett D."/>
            <person name="Nagy L.G."/>
            <person name="Martin F.M."/>
        </authorList>
    </citation>
    <scope>NUCLEOTIDE SEQUENCE</scope>
    <source>
        <strain evidence="1">P2</strain>
    </source>
</reference>
<organism evidence="1 2">
    <name type="scientific">Thelephora ganbajun</name>
    <name type="common">Ganba fungus</name>
    <dbReference type="NCBI Taxonomy" id="370292"/>
    <lineage>
        <taxon>Eukaryota</taxon>
        <taxon>Fungi</taxon>
        <taxon>Dikarya</taxon>
        <taxon>Basidiomycota</taxon>
        <taxon>Agaricomycotina</taxon>
        <taxon>Agaricomycetes</taxon>
        <taxon>Thelephorales</taxon>
        <taxon>Thelephoraceae</taxon>
        <taxon>Thelephora</taxon>
    </lineage>
</organism>
<keyword evidence="2" id="KW-1185">Reference proteome</keyword>
<accession>A0ACB6ZJQ1</accession>
<reference evidence="1" key="2">
    <citation type="journal article" date="2020" name="Nat. Commun.">
        <title>Large-scale genome sequencing of mycorrhizal fungi provides insights into the early evolution of symbiotic traits.</title>
        <authorList>
            <person name="Miyauchi S."/>
            <person name="Kiss E."/>
            <person name="Kuo A."/>
            <person name="Drula E."/>
            <person name="Kohler A."/>
            <person name="Sanchez-Garcia M."/>
            <person name="Morin E."/>
            <person name="Andreopoulos B."/>
            <person name="Barry K.W."/>
            <person name="Bonito G."/>
            <person name="Buee M."/>
            <person name="Carver A."/>
            <person name="Chen C."/>
            <person name="Cichocki N."/>
            <person name="Clum A."/>
            <person name="Culley D."/>
            <person name="Crous P.W."/>
            <person name="Fauchery L."/>
            <person name="Girlanda M."/>
            <person name="Hayes R.D."/>
            <person name="Keri Z."/>
            <person name="LaButti K."/>
            <person name="Lipzen A."/>
            <person name="Lombard V."/>
            <person name="Magnuson J."/>
            <person name="Maillard F."/>
            <person name="Murat C."/>
            <person name="Nolan M."/>
            <person name="Ohm R.A."/>
            <person name="Pangilinan J."/>
            <person name="Pereira M.F."/>
            <person name="Perotto S."/>
            <person name="Peter M."/>
            <person name="Pfister S."/>
            <person name="Riley R."/>
            <person name="Sitrit Y."/>
            <person name="Stielow J.B."/>
            <person name="Szollosi G."/>
            <person name="Zifcakova L."/>
            <person name="Stursova M."/>
            <person name="Spatafora J.W."/>
            <person name="Tedersoo L."/>
            <person name="Vaario L.M."/>
            <person name="Yamada A."/>
            <person name="Yan M."/>
            <person name="Wang P."/>
            <person name="Xu J."/>
            <person name="Bruns T."/>
            <person name="Baldrian P."/>
            <person name="Vilgalys R."/>
            <person name="Dunand C."/>
            <person name="Henrissat B."/>
            <person name="Grigoriev I.V."/>
            <person name="Hibbett D."/>
            <person name="Nagy L.G."/>
            <person name="Martin F.M."/>
        </authorList>
    </citation>
    <scope>NUCLEOTIDE SEQUENCE</scope>
    <source>
        <strain evidence="1">P2</strain>
    </source>
</reference>
<evidence type="ECO:0000313" key="2">
    <source>
        <dbReference type="Proteomes" id="UP000886501"/>
    </source>
</evidence>
<name>A0ACB6ZJQ1_THEGA</name>
<comment type="caution">
    <text evidence="1">The sequence shown here is derived from an EMBL/GenBank/DDBJ whole genome shotgun (WGS) entry which is preliminary data.</text>
</comment>
<protein>
    <submittedName>
        <fullName evidence="1">Uncharacterized protein</fullName>
    </submittedName>
</protein>
<gene>
    <name evidence="1" type="ORF">BDM02DRAFT_3112635</name>
</gene>
<proteinExistence type="predicted"/>
<evidence type="ECO:0000313" key="1">
    <source>
        <dbReference type="EMBL" id="KAF9650045.1"/>
    </source>
</evidence>